<dbReference type="InterPro" id="IPR021027">
    <property type="entry name" value="Transposase_put_HTH"/>
</dbReference>
<proteinExistence type="predicted"/>
<organism evidence="2 3">
    <name type="scientific">Crocosphaera watsonii WH 0402</name>
    <dbReference type="NCBI Taxonomy" id="1284629"/>
    <lineage>
        <taxon>Bacteria</taxon>
        <taxon>Bacillati</taxon>
        <taxon>Cyanobacteriota</taxon>
        <taxon>Cyanophyceae</taxon>
        <taxon>Oscillatoriophycideae</taxon>
        <taxon>Chroococcales</taxon>
        <taxon>Aphanothecaceae</taxon>
        <taxon>Crocosphaera</taxon>
    </lineage>
</organism>
<dbReference type="Proteomes" id="UP000018130">
    <property type="component" value="Unassembled WGS sequence"/>
</dbReference>
<reference evidence="2 3" key="1">
    <citation type="submission" date="2013-01" db="EMBL/GenBank/DDBJ databases">
        <authorList>
            <person name="Bench S."/>
        </authorList>
    </citation>
    <scope>NUCLEOTIDE SEQUENCE [LARGE SCALE GENOMIC DNA]</scope>
    <source>
        <strain evidence="2 3">WH 0402</strain>
    </source>
</reference>
<gene>
    <name evidence="2" type="ORF">CWATWH0402_5674</name>
</gene>
<sequence>MLTMNMTFRIYPSADQEAMMLDWLETCRRLYNRCLRDLKTWLNGKKCPIDRCSLKQEYIVPADLPFPSYLEQKRQLTQWKKKILGLKQFILK</sequence>
<dbReference type="AlphaFoldDB" id="T2JRU2"/>
<dbReference type="EMBL" id="CAQN01000650">
    <property type="protein sequence ID" value="CCQ67759.1"/>
    <property type="molecule type" value="Genomic_DNA"/>
</dbReference>
<comment type="caution">
    <text evidence="2">The sequence shown here is derived from an EMBL/GenBank/DDBJ whole genome shotgun (WGS) entry which is preliminary data.</text>
</comment>
<protein>
    <submittedName>
        <fullName evidence="2">Transposase (Probable),IS891/IS1136/IS1341:Transposase, IS605 OrfB</fullName>
    </submittedName>
</protein>
<feature type="domain" description="Transposase putative helix-turn-helix" evidence="1">
    <location>
        <begin position="3"/>
        <end position="43"/>
    </location>
</feature>
<accession>T2JRU2</accession>
<evidence type="ECO:0000313" key="2">
    <source>
        <dbReference type="EMBL" id="CCQ67759.1"/>
    </source>
</evidence>
<evidence type="ECO:0000313" key="3">
    <source>
        <dbReference type="Proteomes" id="UP000018130"/>
    </source>
</evidence>
<evidence type="ECO:0000259" key="1">
    <source>
        <dbReference type="Pfam" id="PF12323"/>
    </source>
</evidence>
<name>T2JRU2_CROWT</name>
<dbReference type="RefSeq" id="WP_331456793.1">
    <property type="nucleotide sequence ID" value="NZ_CAQN01000650.1"/>
</dbReference>
<reference evidence="2 3" key="2">
    <citation type="submission" date="2013-09" db="EMBL/GenBank/DDBJ databases">
        <title>Whole genome comparison of six Crocosphaera watsonii strains with differing phenotypes.</title>
        <authorList>
            <person name="Bench S.R."/>
            <person name="Heller P."/>
            <person name="Frank I."/>
            <person name="Arciniega M."/>
            <person name="Shilova I.N."/>
            <person name="Zehr J.P."/>
        </authorList>
    </citation>
    <scope>NUCLEOTIDE SEQUENCE [LARGE SCALE GENOMIC DNA]</scope>
    <source>
        <strain evidence="2 3">WH 0402</strain>
    </source>
</reference>
<dbReference type="Pfam" id="PF12323">
    <property type="entry name" value="HTH_OrfB_IS605"/>
    <property type="match status" value="1"/>
</dbReference>